<dbReference type="AlphaFoldDB" id="A0A7X3K7M7"/>
<dbReference type="RefSeq" id="WP_160408750.1">
    <property type="nucleotide sequence ID" value="NZ_WSES01000003.1"/>
</dbReference>
<evidence type="ECO:0000256" key="2">
    <source>
        <dbReference type="SAM" id="MobiDB-lite"/>
    </source>
</evidence>
<name>A0A7X3K7M7_9BURK</name>
<evidence type="ECO:0000313" key="4">
    <source>
        <dbReference type="EMBL" id="MVW60647.1"/>
    </source>
</evidence>
<dbReference type="Proteomes" id="UP000443353">
    <property type="component" value="Unassembled WGS sequence"/>
</dbReference>
<protein>
    <recommendedName>
        <fullName evidence="3">UspA domain-containing protein</fullName>
    </recommendedName>
</protein>
<evidence type="ECO:0000259" key="3">
    <source>
        <dbReference type="Pfam" id="PF00582"/>
    </source>
</evidence>
<feature type="domain" description="UspA" evidence="3">
    <location>
        <begin position="4"/>
        <end position="133"/>
    </location>
</feature>
<dbReference type="SUPFAM" id="SSF52402">
    <property type="entry name" value="Adenine nucleotide alpha hydrolases-like"/>
    <property type="match status" value="1"/>
</dbReference>
<dbReference type="PANTHER" id="PTHR46268">
    <property type="entry name" value="STRESS RESPONSE PROTEIN NHAX"/>
    <property type="match status" value="1"/>
</dbReference>
<feature type="region of interest" description="Disordered" evidence="2">
    <location>
        <begin position="133"/>
        <end position="155"/>
    </location>
</feature>
<evidence type="ECO:0000313" key="5">
    <source>
        <dbReference type="Proteomes" id="UP000443353"/>
    </source>
</evidence>
<keyword evidence="5" id="KW-1185">Reference proteome</keyword>
<dbReference type="EMBL" id="WSES01000003">
    <property type="protein sequence ID" value="MVW60647.1"/>
    <property type="molecule type" value="Genomic_DNA"/>
</dbReference>
<dbReference type="InterPro" id="IPR006015">
    <property type="entry name" value="Universal_stress_UspA"/>
</dbReference>
<dbReference type="PANTHER" id="PTHR46268:SF15">
    <property type="entry name" value="UNIVERSAL STRESS PROTEIN HP_0031"/>
    <property type="match status" value="1"/>
</dbReference>
<organism evidence="4 5">
    <name type="scientific">Massilia cellulosiltytica</name>
    <dbReference type="NCBI Taxonomy" id="2683234"/>
    <lineage>
        <taxon>Bacteria</taxon>
        <taxon>Pseudomonadati</taxon>
        <taxon>Pseudomonadota</taxon>
        <taxon>Betaproteobacteria</taxon>
        <taxon>Burkholderiales</taxon>
        <taxon>Oxalobacteraceae</taxon>
        <taxon>Telluria group</taxon>
        <taxon>Massilia</taxon>
    </lineage>
</organism>
<dbReference type="Gene3D" id="3.40.50.620">
    <property type="entry name" value="HUPs"/>
    <property type="match status" value="1"/>
</dbReference>
<evidence type="ECO:0000256" key="1">
    <source>
        <dbReference type="ARBA" id="ARBA00008791"/>
    </source>
</evidence>
<gene>
    <name evidence="4" type="ORF">GPY61_11980</name>
</gene>
<sequence length="155" mass="15820">MIIERICVATDGSDVAVRAAQMAVLLARAGARRIVAVAVARPHPSPAPESALPAAGAHAETVARIAHAGGVACEVSVTSAWPPGPEIVRVAQEQGCDLIVMGAHGSQEADTRYLGSVARYVLASSPIPVMVLRDPREATPPEFSDTPPGGAGADD</sequence>
<dbReference type="Pfam" id="PF00582">
    <property type="entry name" value="Usp"/>
    <property type="match status" value="1"/>
</dbReference>
<dbReference type="InterPro" id="IPR014729">
    <property type="entry name" value="Rossmann-like_a/b/a_fold"/>
</dbReference>
<proteinExistence type="inferred from homology"/>
<dbReference type="PRINTS" id="PR01438">
    <property type="entry name" value="UNVRSLSTRESS"/>
</dbReference>
<reference evidence="4 5" key="1">
    <citation type="submission" date="2019-12" db="EMBL/GenBank/DDBJ databases">
        <authorList>
            <person name="Li C."/>
            <person name="Zhao J."/>
        </authorList>
    </citation>
    <scope>NUCLEOTIDE SEQUENCE [LARGE SCALE GENOMIC DNA]</scope>
    <source>
        <strain evidence="4 5">NEAU-DD11</strain>
    </source>
</reference>
<dbReference type="CDD" id="cd00293">
    <property type="entry name" value="USP-like"/>
    <property type="match status" value="1"/>
</dbReference>
<dbReference type="InterPro" id="IPR006016">
    <property type="entry name" value="UspA"/>
</dbReference>
<comment type="similarity">
    <text evidence="1">Belongs to the universal stress protein A family.</text>
</comment>
<accession>A0A7X3K7M7</accession>
<comment type="caution">
    <text evidence="4">The sequence shown here is derived from an EMBL/GenBank/DDBJ whole genome shotgun (WGS) entry which is preliminary data.</text>
</comment>